<sequence length="380" mass="42987">MSSPVDAFQNLSRIFATRCNRILEIEILPPAFGPFLEDGCSVGITKKYLVQAFVTARSIFFENSIGVCDSSATSLDNNEGPTWMSQGKRFDDFNTSSEIMLLFDCEHLTACNWRKKRLAGYIRRYELEQENDALEQLLQALEGEISLMTSFLCSPLHRHTKSPTLWQHRFWVLNAMLHVRGMGLKGGNSQILGFAGPGLSLENGTSGRETIYNLLKSELRTVLRAGELHPKNYYAFSYMRQLLGILSDAMEEEQTSSNLLAQSIIEEALNWCQAHPTDVSGWMFSLYLLEVVQDRNIQKNVLNRVLRFALDIGWEGESFWTFVDLVVESFDLVGLAMDVLVSSPDVASTSTLGLVDDITEPRKSWKTWLSMAKSHWASRK</sequence>
<dbReference type="GeneID" id="54327793"/>
<dbReference type="Gene3D" id="1.25.40.120">
    <property type="entry name" value="Protein prenylyltransferase"/>
    <property type="match status" value="1"/>
</dbReference>
<dbReference type="AlphaFoldDB" id="A0A4S3J0V5"/>
<dbReference type="InterPro" id="IPR002088">
    <property type="entry name" value="Prenyl_trans_a"/>
</dbReference>
<dbReference type="GO" id="GO:0008318">
    <property type="term" value="F:protein prenyltransferase activity"/>
    <property type="evidence" value="ECO:0007669"/>
    <property type="project" value="InterPro"/>
</dbReference>
<dbReference type="PANTHER" id="PTHR11129">
    <property type="entry name" value="PROTEIN FARNESYLTRANSFERASE ALPHA SUBUNIT/RAB GERANYLGERANYL TRANSFERASE ALPHA SUBUNIT"/>
    <property type="match status" value="1"/>
</dbReference>
<reference evidence="6 7" key="1">
    <citation type="submission" date="2019-03" db="EMBL/GenBank/DDBJ databases">
        <title>The genome sequence of a newly discovered highly antifungal drug resistant Aspergillus species, Aspergillus tanneri NIH 1004.</title>
        <authorList>
            <person name="Mounaud S."/>
            <person name="Singh I."/>
            <person name="Joardar V."/>
            <person name="Pakala S."/>
            <person name="Pakala S."/>
            <person name="Venepally P."/>
            <person name="Hoover J."/>
            <person name="Nierman W."/>
            <person name="Chung J."/>
            <person name="Losada L."/>
        </authorList>
    </citation>
    <scope>NUCLEOTIDE SEQUENCE [LARGE SCALE GENOMIC DNA]</scope>
    <source>
        <strain evidence="6 7">NIH1004</strain>
    </source>
</reference>
<dbReference type="GO" id="GO:0005737">
    <property type="term" value="C:cytoplasm"/>
    <property type="evidence" value="ECO:0007669"/>
    <property type="project" value="TreeGrafter"/>
</dbReference>
<gene>
    <name evidence="5" type="ORF">ATNIH1004_005091</name>
    <name evidence="6" type="ORF">EYZ11_012301</name>
</gene>
<proteinExistence type="inferred from homology"/>
<keyword evidence="4" id="KW-0677">Repeat</keyword>
<evidence type="ECO:0000313" key="6">
    <source>
        <dbReference type="EMBL" id="THC88255.1"/>
    </source>
</evidence>
<dbReference type="Proteomes" id="UP000324241">
    <property type="component" value="Unassembled WGS sequence"/>
</dbReference>
<dbReference type="PANTHER" id="PTHR11129:SF3">
    <property type="entry name" value="PROTEIN PRENYLTRANSFERASE ALPHA SUBUNIT REPEAT-CONTAINING PROTEIN 1"/>
    <property type="match status" value="1"/>
</dbReference>
<comment type="caution">
    <text evidence="6">The sequence shown here is derived from an EMBL/GenBank/DDBJ whole genome shotgun (WGS) entry which is preliminary data.</text>
</comment>
<organism evidence="6 7">
    <name type="scientific">Aspergillus tanneri</name>
    <dbReference type="NCBI Taxonomy" id="1220188"/>
    <lineage>
        <taxon>Eukaryota</taxon>
        <taxon>Fungi</taxon>
        <taxon>Dikarya</taxon>
        <taxon>Ascomycota</taxon>
        <taxon>Pezizomycotina</taxon>
        <taxon>Eurotiomycetes</taxon>
        <taxon>Eurotiomycetidae</taxon>
        <taxon>Eurotiales</taxon>
        <taxon>Aspergillaceae</taxon>
        <taxon>Aspergillus</taxon>
        <taxon>Aspergillus subgen. Circumdati</taxon>
    </lineage>
</organism>
<accession>A0A4S3J0V5</accession>
<keyword evidence="2" id="KW-0637">Prenyltransferase</keyword>
<dbReference type="RefSeq" id="XP_033428557.1">
    <property type="nucleotide sequence ID" value="XM_033569751.1"/>
</dbReference>
<comment type="similarity">
    <text evidence="1">Belongs to the protein prenyltransferase subunit alpha family.</text>
</comment>
<evidence type="ECO:0000256" key="3">
    <source>
        <dbReference type="ARBA" id="ARBA00022679"/>
    </source>
</evidence>
<dbReference type="EMBL" id="SOSA01000894">
    <property type="protein sequence ID" value="THC88255.1"/>
    <property type="molecule type" value="Genomic_DNA"/>
</dbReference>
<reference evidence="5 8" key="2">
    <citation type="submission" date="2019-08" db="EMBL/GenBank/DDBJ databases">
        <title>The genome sequence of a newly discovered highly antifungal drug resistant Aspergillus species, Aspergillus tanneri NIH 1004.</title>
        <authorList>
            <person name="Mounaud S."/>
            <person name="Singh I."/>
            <person name="Joardar V."/>
            <person name="Pakala S."/>
            <person name="Pakala S."/>
            <person name="Venepally P."/>
            <person name="Chung J.K."/>
            <person name="Losada L."/>
            <person name="Nierman W.C."/>
        </authorList>
    </citation>
    <scope>NUCLEOTIDE SEQUENCE [LARGE SCALE GENOMIC DNA]</scope>
    <source>
        <strain evidence="5 8">NIH1004</strain>
    </source>
</reference>
<evidence type="ECO:0000256" key="1">
    <source>
        <dbReference type="ARBA" id="ARBA00006734"/>
    </source>
</evidence>
<evidence type="ECO:0000256" key="2">
    <source>
        <dbReference type="ARBA" id="ARBA00022602"/>
    </source>
</evidence>
<evidence type="ECO:0000313" key="5">
    <source>
        <dbReference type="EMBL" id="KAA8649196.1"/>
    </source>
</evidence>
<dbReference type="Pfam" id="PF01239">
    <property type="entry name" value="PPTA"/>
    <property type="match status" value="1"/>
</dbReference>
<dbReference type="VEuPathDB" id="FungiDB:EYZ11_012301"/>
<keyword evidence="3" id="KW-0808">Transferase</keyword>
<keyword evidence="7" id="KW-1185">Reference proteome</keyword>
<protein>
    <submittedName>
        <fullName evidence="6">Uncharacterized protein</fullName>
    </submittedName>
</protein>
<dbReference type="Proteomes" id="UP000308092">
    <property type="component" value="Unassembled WGS sequence"/>
</dbReference>
<evidence type="ECO:0000313" key="7">
    <source>
        <dbReference type="Proteomes" id="UP000308092"/>
    </source>
</evidence>
<dbReference type="EMBL" id="QUQM01000003">
    <property type="protein sequence ID" value="KAA8649196.1"/>
    <property type="molecule type" value="Genomic_DNA"/>
</dbReference>
<evidence type="ECO:0000256" key="4">
    <source>
        <dbReference type="ARBA" id="ARBA00022737"/>
    </source>
</evidence>
<evidence type="ECO:0000313" key="8">
    <source>
        <dbReference type="Proteomes" id="UP000324241"/>
    </source>
</evidence>
<dbReference type="OrthoDB" id="5358702at2759"/>
<dbReference type="SUPFAM" id="SSF48439">
    <property type="entry name" value="Protein prenylyltransferase"/>
    <property type="match status" value="1"/>
</dbReference>
<name>A0A4S3J0V5_9EURO</name>